<keyword evidence="3 7" id="KW-0812">Transmembrane</keyword>
<dbReference type="EMBL" id="VSWD01000008">
    <property type="protein sequence ID" value="KAK3096194.1"/>
    <property type="molecule type" value="Genomic_DNA"/>
</dbReference>
<evidence type="ECO:0000313" key="8">
    <source>
        <dbReference type="EMBL" id="KAK3096194.1"/>
    </source>
</evidence>
<feature type="transmembrane region" description="Helical" evidence="7">
    <location>
        <begin position="6"/>
        <end position="30"/>
    </location>
</feature>
<sequence>MPHTNIQWFSIMNSLVIVLFLSGMVAMILLRTLHKDIARYNQVDNSEDAQEEFGWKLVHGDVFRPPRKGMFLSVLLGNGTQILFMIVITLLFACLGFLSPANRGALMTCALVLYVCLGTPAGYVFVFGIFFLLNLVLWGEKSSAAIPFSTLIALLALWFGISVPLTFVGAYFGFKRRPIEHPVRTNQIPRQIPDQSFYTKPIPGILMGGVLPFGCIFIQLFFILNSIWSHQTYYMFGFLMLVFVILIVTCSEATVLLCYFHLCAEDYHWWWRAFLTSGFTAVYLFVYCIHYFVSKLEIHGAASTVLYFGYTFIMVFLFFLVTGTIGFFACFWFVSKIYSVVKVD</sequence>
<reference evidence="8" key="1">
    <citation type="submission" date="2019-08" db="EMBL/GenBank/DDBJ databases">
        <title>The improved chromosome-level genome for the pearl oyster Pinctada fucata martensii using PacBio sequencing and Hi-C.</title>
        <authorList>
            <person name="Zheng Z."/>
        </authorList>
    </citation>
    <scope>NUCLEOTIDE SEQUENCE</scope>
    <source>
        <strain evidence="8">ZZ-2019</strain>
        <tissue evidence="8">Adductor muscle</tissue>
    </source>
</reference>
<evidence type="ECO:0000256" key="2">
    <source>
        <dbReference type="ARBA" id="ARBA00005227"/>
    </source>
</evidence>
<proteinExistence type="inferred from homology"/>
<evidence type="ECO:0000256" key="7">
    <source>
        <dbReference type="RuleBase" id="RU363079"/>
    </source>
</evidence>
<evidence type="ECO:0000256" key="3">
    <source>
        <dbReference type="ARBA" id="ARBA00022692"/>
    </source>
</evidence>
<evidence type="ECO:0000256" key="6">
    <source>
        <dbReference type="ARBA" id="ARBA00023136"/>
    </source>
</evidence>
<feature type="transmembrane region" description="Helical" evidence="7">
    <location>
        <begin position="274"/>
        <end position="293"/>
    </location>
</feature>
<keyword evidence="9" id="KW-1185">Reference proteome</keyword>
<comment type="subcellular location">
    <subcellularLocation>
        <location evidence="1">Membrane</location>
        <topology evidence="1">Multi-pass membrane protein</topology>
    </subcellularLocation>
</comment>
<accession>A0AA89BZE0</accession>
<dbReference type="Proteomes" id="UP001186944">
    <property type="component" value="Unassembled WGS sequence"/>
</dbReference>
<dbReference type="PANTHER" id="PTHR10766:SF176">
    <property type="entry name" value="TRANSMEMBRANE 9 SUPERFAMILY MEMBER"/>
    <property type="match status" value="1"/>
</dbReference>
<protein>
    <recommendedName>
        <fullName evidence="7">Transmembrane 9 superfamily member</fullName>
    </recommendedName>
</protein>
<gene>
    <name evidence="8" type="ORF">FSP39_024279</name>
</gene>
<organism evidence="8 9">
    <name type="scientific">Pinctada imbricata</name>
    <name type="common">Atlantic pearl-oyster</name>
    <name type="synonym">Pinctada martensii</name>
    <dbReference type="NCBI Taxonomy" id="66713"/>
    <lineage>
        <taxon>Eukaryota</taxon>
        <taxon>Metazoa</taxon>
        <taxon>Spiralia</taxon>
        <taxon>Lophotrochozoa</taxon>
        <taxon>Mollusca</taxon>
        <taxon>Bivalvia</taxon>
        <taxon>Autobranchia</taxon>
        <taxon>Pteriomorphia</taxon>
        <taxon>Pterioida</taxon>
        <taxon>Pterioidea</taxon>
        <taxon>Pteriidae</taxon>
        <taxon>Pinctada</taxon>
    </lineage>
</organism>
<comment type="caution">
    <text evidence="8">The sequence shown here is derived from an EMBL/GenBank/DDBJ whole genome shotgun (WGS) entry which is preliminary data.</text>
</comment>
<feature type="transmembrane region" description="Helical" evidence="7">
    <location>
        <begin position="151"/>
        <end position="174"/>
    </location>
</feature>
<comment type="similarity">
    <text evidence="2 7">Belongs to the nonaspanin (TM9SF) (TC 9.A.2) family.</text>
</comment>
<dbReference type="GO" id="GO:0016020">
    <property type="term" value="C:membrane"/>
    <property type="evidence" value="ECO:0007669"/>
    <property type="project" value="UniProtKB-SubCell"/>
</dbReference>
<feature type="transmembrane region" description="Helical" evidence="7">
    <location>
        <begin position="74"/>
        <end position="99"/>
    </location>
</feature>
<feature type="transmembrane region" description="Helical" evidence="7">
    <location>
        <begin position="236"/>
        <end position="262"/>
    </location>
</feature>
<keyword evidence="6 7" id="KW-0472">Membrane</keyword>
<dbReference type="Pfam" id="PF02990">
    <property type="entry name" value="EMP70"/>
    <property type="match status" value="2"/>
</dbReference>
<feature type="transmembrane region" description="Helical" evidence="7">
    <location>
        <begin position="202"/>
        <end position="224"/>
    </location>
</feature>
<evidence type="ECO:0000256" key="4">
    <source>
        <dbReference type="ARBA" id="ARBA00022729"/>
    </source>
</evidence>
<name>A0AA89BZE0_PINIB</name>
<feature type="transmembrane region" description="Helical" evidence="7">
    <location>
        <begin position="305"/>
        <end position="334"/>
    </location>
</feature>
<dbReference type="InterPro" id="IPR004240">
    <property type="entry name" value="EMP70"/>
</dbReference>
<dbReference type="PANTHER" id="PTHR10766">
    <property type="entry name" value="TRANSMEMBRANE 9 SUPERFAMILY PROTEIN"/>
    <property type="match status" value="1"/>
</dbReference>
<evidence type="ECO:0000256" key="5">
    <source>
        <dbReference type="ARBA" id="ARBA00022989"/>
    </source>
</evidence>
<dbReference type="GO" id="GO:0072657">
    <property type="term" value="P:protein localization to membrane"/>
    <property type="evidence" value="ECO:0007669"/>
    <property type="project" value="TreeGrafter"/>
</dbReference>
<evidence type="ECO:0000256" key="1">
    <source>
        <dbReference type="ARBA" id="ARBA00004141"/>
    </source>
</evidence>
<feature type="transmembrane region" description="Helical" evidence="7">
    <location>
        <begin position="111"/>
        <end position="139"/>
    </location>
</feature>
<keyword evidence="5 7" id="KW-1133">Transmembrane helix</keyword>
<evidence type="ECO:0000313" key="9">
    <source>
        <dbReference type="Proteomes" id="UP001186944"/>
    </source>
</evidence>
<keyword evidence="4" id="KW-0732">Signal</keyword>
<dbReference type="AlphaFoldDB" id="A0AA89BZE0"/>